<feature type="transmembrane region" description="Helical" evidence="1">
    <location>
        <begin position="25"/>
        <end position="52"/>
    </location>
</feature>
<feature type="transmembrane region" description="Helical" evidence="1">
    <location>
        <begin position="157"/>
        <end position="182"/>
    </location>
</feature>
<dbReference type="EMBL" id="BSYI01000014">
    <property type="protein sequence ID" value="GMG82955.1"/>
    <property type="molecule type" value="Genomic_DNA"/>
</dbReference>
<keyword evidence="3" id="KW-1185">Reference proteome</keyword>
<evidence type="ECO:0000313" key="3">
    <source>
        <dbReference type="Proteomes" id="UP001239909"/>
    </source>
</evidence>
<name>A0ABQ6LL19_9RHOB</name>
<gene>
    <name evidence="2" type="ORF">LNKW23_21680</name>
</gene>
<reference evidence="2 3" key="1">
    <citation type="submission" date="2023-04" db="EMBL/GenBank/DDBJ databases">
        <title>Marinoamorphus aggregata gen. nov., sp. Nov., isolate from tissue of brittle star Ophioplocus japonicus.</title>
        <authorList>
            <person name="Kawano K."/>
            <person name="Sawayama S."/>
            <person name="Nakagawa S."/>
        </authorList>
    </citation>
    <scope>NUCLEOTIDE SEQUENCE [LARGE SCALE GENOMIC DNA]</scope>
    <source>
        <strain evidence="2 3">NKW23</strain>
    </source>
</reference>
<comment type="caution">
    <text evidence="2">The sequence shown here is derived from an EMBL/GenBank/DDBJ whole genome shotgun (WGS) entry which is preliminary data.</text>
</comment>
<proteinExistence type="predicted"/>
<accession>A0ABQ6LL19</accession>
<protein>
    <recommendedName>
        <fullName evidence="4">DUF1440 domain-containing protein</fullName>
    </recommendedName>
</protein>
<organism evidence="2 3">
    <name type="scientific">Paralimibaculum aggregatum</name>
    <dbReference type="NCBI Taxonomy" id="3036245"/>
    <lineage>
        <taxon>Bacteria</taxon>
        <taxon>Pseudomonadati</taxon>
        <taxon>Pseudomonadota</taxon>
        <taxon>Alphaproteobacteria</taxon>
        <taxon>Rhodobacterales</taxon>
        <taxon>Paracoccaceae</taxon>
        <taxon>Paralimibaculum</taxon>
    </lineage>
</organism>
<keyword evidence="1" id="KW-1133">Transmembrane helix</keyword>
<keyword evidence="1" id="KW-0812">Transmembrane</keyword>
<feature type="transmembrane region" description="Helical" evidence="1">
    <location>
        <begin position="96"/>
        <end position="114"/>
    </location>
</feature>
<keyword evidence="1" id="KW-0472">Membrane</keyword>
<dbReference type="RefSeq" id="WP_285671748.1">
    <property type="nucleotide sequence ID" value="NZ_BSYI01000014.1"/>
</dbReference>
<evidence type="ECO:0000313" key="2">
    <source>
        <dbReference type="EMBL" id="GMG82955.1"/>
    </source>
</evidence>
<dbReference type="Proteomes" id="UP001239909">
    <property type="component" value="Unassembled WGS sequence"/>
</dbReference>
<evidence type="ECO:0000256" key="1">
    <source>
        <dbReference type="SAM" id="Phobius"/>
    </source>
</evidence>
<feature type="transmembrane region" description="Helical" evidence="1">
    <location>
        <begin position="126"/>
        <end position="151"/>
    </location>
</feature>
<sequence>MTLAPAVPAAPAAPAEAPSRSPAPAAILHAIATVLFAGAAATVAFDLFGQVLSPMLKSLASPYLGAKLAPVPLASQVLATLTGLPGKELGALGLPHGLHMLTGLVAYPLGYLLVVRPLHRAVLPGLHWAVPAAAYGVALWVLALYVMAHLVAGNPAFLGWGGLTWVALWGHVIFALVAAAVIEARLPR</sequence>
<evidence type="ECO:0008006" key="4">
    <source>
        <dbReference type="Google" id="ProtNLM"/>
    </source>
</evidence>